<evidence type="ECO:0000313" key="10">
    <source>
        <dbReference type="EMBL" id="GGE33296.1"/>
    </source>
</evidence>
<evidence type="ECO:0000256" key="2">
    <source>
        <dbReference type="ARBA" id="ARBA00001997"/>
    </source>
</evidence>
<feature type="site" description="Participates in a stacking interaction with the thymidine ring of dTDP-4-oxo-6-deoxyglucose" evidence="9">
    <location>
        <position position="138"/>
    </location>
</feature>
<name>A0A917EET0_9RHOB</name>
<proteinExistence type="predicted"/>
<dbReference type="EC" id="5.1.3.13" evidence="3"/>
<dbReference type="Proteomes" id="UP000612855">
    <property type="component" value="Unassembled WGS sequence"/>
</dbReference>
<comment type="function">
    <text evidence="2">Catalyzes the epimerization of the C3' and C5'positions of dTDP-6-deoxy-D-xylo-4-hexulose, forming dTDP-6-deoxy-L-lyxo-4-hexulose.</text>
</comment>
<dbReference type="Pfam" id="PF00908">
    <property type="entry name" value="dTDP_sugar_isom"/>
    <property type="match status" value="1"/>
</dbReference>
<reference evidence="11" key="1">
    <citation type="journal article" date="2019" name="Int. J. Syst. Evol. Microbiol.">
        <title>The Global Catalogue of Microorganisms (GCM) 10K type strain sequencing project: providing services to taxonomists for standard genome sequencing and annotation.</title>
        <authorList>
            <consortium name="The Broad Institute Genomics Platform"/>
            <consortium name="The Broad Institute Genome Sequencing Center for Infectious Disease"/>
            <person name="Wu L."/>
            <person name="Ma J."/>
        </authorList>
    </citation>
    <scope>NUCLEOTIDE SEQUENCE [LARGE SCALE GENOMIC DNA]</scope>
    <source>
        <strain evidence="11">CGMCC 1.12664</strain>
    </source>
</reference>
<evidence type="ECO:0000256" key="1">
    <source>
        <dbReference type="ARBA" id="ARBA00001298"/>
    </source>
</evidence>
<evidence type="ECO:0000313" key="11">
    <source>
        <dbReference type="Proteomes" id="UP000612855"/>
    </source>
</evidence>
<dbReference type="GO" id="GO:0005829">
    <property type="term" value="C:cytosol"/>
    <property type="evidence" value="ECO:0007669"/>
    <property type="project" value="TreeGrafter"/>
</dbReference>
<feature type="active site" description="Proton acceptor" evidence="8">
    <location>
        <position position="62"/>
    </location>
</feature>
<dbReference type="InterPro" id="IPR011051">
    <property type="entry name" value="RmlC_Cupin_sf"/>
</dbReference>
<dbReference type="GO" id="GO:0019305">
    <property type="term" value="P:dTDP-rhamnose biosynthetic process"/>
    <property type="evidence" value="ECO:0007669"/>
    <property type="project" value="TreeGrafter"/>
</dbReference>
<dbReference type="GO" id="GO:0008830">
    <property type="term" value="F:dTDP-4-dehydrorhamnose 3,5-epimerase activity"/>
    <property type="evidence" value="ECO:0007669"/>
    <property type="project" value="UniProtKB-EC"/>
</dbReference>
<dbReference type="SUPFAM" id="SSF51182">
    <property type="entry name" value="RmlC-like cupins"/>
    <property type="match status" value="1"/>
</dbReference>
<comment type="caution">
    <text evidence="10">The sequence shown here is derived from an EMBL/GenBank/DDBJ whole genome shotgun (WGS) entry which is preliminary data.</text>
</comment>
<dbReference type="CDD" id="cd00438">
    <property type="entry name" value="cupin_RmlC"/>
    <property type="match status" value="1"/>
</dbReference>
<evidence type="ECO:0000256" key="4">
    <source>
        <dbReference type="ARBA" id="ARBA00019595"/>
    </source>
</evidence>
<dbReference type="AlphaFoldDB" id="A0A917EET0"/>
<gene>
    <name evidence="10" type="ORF">GCM10011360_21430</name>
</gene>
<dbReference type="EMBL" id="BMFJ01000001">
    <property type="protein sequence ID" value="GGE33296.1"/>
    <property type="molecule type" value="Genomic_DNA"/>
</dbReference>
<evidence type="ECO:0000256" key="6">
    <source>
        <dbReference type="ARBA" id="ARBA00031424"/>
    </source>
</evidence>
<sequence>MEVIATPLAGLYEVRIPRIADPRGYFARGWDATAAAKQGLDTVLDQWLFSFNHARLTLRGLHWQSAPHEETKLVRCLAGEVWDVAVDMRPDSPTLHRWHGVNLSSDHLNALWIPPGFAHGFLTLTDNALVQYGLNGTYSPEHARGARWNDPAFDITWPGEPAVINERDAGYAVVTADD</sequence>
<organism evidence="10 11">
    <name type="scientific">Primorskyibacter flagellatus</name>
    <dbReference type="NCBI Taxonomy" id="1387277"/>
    <lineage>
        <taxon>Bacteria</taxon>
        <taxon>Pseudomonadati</taxon>
        <taxon>Pseudomonadota</taxon>
        <taxon>Alphaproteobacteria</taxon>
        <taxon>Rhodobacterales</taxon>
        <taxon>Roseobacteraceae</taxon>
        <taxon>Primorskyibacter</taxon>
    </lineage>
</organism>
<dbReference type="PANTHER" id="PTHR21047">
    <property type="entry name" value="DTDP-6-DEOXY-D-GLUCOSE-3,5 EPIMERASE"/>
    <property type="match status" value="1"/>
</dbReference>
<dbReference type="Gene3D" id="2.60.120.10">
    <property type="entry name" value="Jelly Rolls"/>
    <property type="match status" value="1"/>
</dbReference>
<dbReference type="RefSeq" id="WP_188477679.1">
    <property type="nucleotide sequence ID" value="NZ_BMFJ01000001.1"/>
</dbReference>
<dbReference type="InterPro" id="IPR014710">
    <property type="entry name" value="RmlC-like_jellyroll"/>
</dbReference>
<dbReference type="GO" id="GO:0000271">
    <property type="term" value="P:polysaccharide biosynthetic process"/>
    <property type="evidence" value="ECO:0007669"/>
    <property type="project" value="TreeGrafter"/>
</dbReference>
<keyword evidence="11" id="KW-1185">Reference proteome</keyword>
<dbReference type="PANTHER" id="PTHR21047:SF2">
    <property type="entry name" value="THYMIDINE DIPHOSPHO-4-KETO-RHAMNOSE 3,5-EPIMERASE"/>
    <property type="match status" value="1"/>
</dbReference>
<dbReference type="InterPro" id="IPR000888">
    <property type="entry name" value="RmlC-like"/>
</dbReference>
<feature type="active site" description="Proton donor" evidence="8">
    <location>
        <position position="132"/>
    </location>
</feature>
<evidence type="ECO:0000256" key="8">
    <source>
        <dbReference type="PIRSR" id="PIRSR600888-1"/>
    </source>
</evidence>
<accession>A0A917EET0</accession>
<evidence type="ECO:0000256" key="3">
    <source>
        <dbReference type="ARBA" id="ARBA00012098"/>
    </source>
</evidence>
<evidence type="ECO:0000256" key="7">
    <source>
        <dbReference type="ARBA" id="ARBA00033311"/>
    </source>
</evidence>
<evidence type="ECO:0000256" key="9">
    <source>
        <dbReference type="PIRSR" id="PIRSR600888-3"/>
    </source>
</evidence>
<comment type="catalytic activity">
    <reaction evidence="1">
        <text>dTDP-4-dehydro-6-deoxy-alpha-D-glucose = dTDP-4-dehydro-beta-L-rhamnose</text>
        <dbReference type="Rhea" id="RHEA:16969"/>
        <dbReference type="ChEBI" id="CHEBI:57649"/>
        <dbReference type="ChEBI" id="CHEBI:62830"/>
        <dbReference type="EC" id="5.1.3.13"/>
    </reaction>
</comment>
<protein>
    <recommendedName>
        <fullName evidence="4">dTDP-4-dehydrorhamnose 3,5-epimerase</fullName>
        <ecNumber evidence="3">5.1.3.13</ecNumber>
    </recommendedName>
    <alternativeName>
        <fullName evidence="6">Thymidine diphospho-4-keto-rhamnose 3,5-epimerase</fullName>
    </alternativeName>
    <alternativeName>
        <fullName evidence="5">dTDP-4-keto-6-deoxyglucose 3,5-epimerase</fullName>
    </alternativeName>
    <alternativeName>
        <fullName evidence="7">dTDP-6-deoxy-D-xylo-4-hexulose 3,5-epimerase</fullName>
    </alternativeName>
</protein>
<evidence type="ECO:0000256" key="5">
    <source>
        <dbReference type="ARBA" id="ARBA00029758"/>
    </source>
</evidence>